<dbReference type="Proteomes" id="UP000092460">
    <property type="component" value="Unassembled WGS sequence"/>
</dbReference>
<evidence type="ECO:0000313" key="1">
    <source>
        <dbReference type="EnsemblMetazoa" id="GPPI016664-PA"/>
    </source>
</evidence>
<proteinExistence type="predicted"/>
<dbReference type="AlphaFoldDB" id="A0A1B0B2C3"/>
<protein>
    <submittedName>
        <fullName evidence="1">Uncharacterized protein</fullName>
    </submittedName>
</protein>
<evidence type="ECO:0000313" key="2">
    <source>
        <dbReference type="Proteomes" id="UP000092460"/>
    </source>
</evidence>
<reference evidence="1" key="2">
    <citation type="submission" date="2020-05" db="UniProtKB">
        <authorList>
            <consortium name="EnsemblMetazoa"/>
        </authorList>
    </citation>
    <scope>IDENTIFICATION</scope>
    <source>
        <strain evidence="1">IAEA</strain>
    </source>
</reference>
<dbReference type="EnsemblMetazoa" id="GPPI016664-RA">
    <property type="protein sequence ID" value="GPPI016664-PA"/>
    <property type="gene ID" value="GPPI016664"/>
</dbReference>
<keyword evidence="2" id="KW-1185">Reference proteome</keyword>
<organism evidence="1 2">
    <name type="scientific">Glossina palpalis gambiensis</name>
    <dbReference type="NCBI Taxonomy" id="67801"/>
    <lineage>
        <taxon>Eukaryota</taxon>
        <taxon>Metazoa</taxon>
        <taxon>Ecdysozoa</taxon>
        <taxon>Arthropoda</taxon>
        <taxon>Hexapoda</taxon>
        <taxon>Insecta</taxon>
        <taxon>Pterygota</taxon>
        <taxon>Neoptera</taxon>
        <taxon>Endopterygota</taxon>
        <taxon>Diptera</taxon>
        <taxon>Brachycera</taxon>
        <taxon>Muscomorpha</taxon>
        <taxon>Hippoboscoidea</taxon>
        <taxon>Glossinidae</taxon>
        <taxon>Glossina</taxon>
    </lineage>
</organism>
<reference evidence="2" key="1">
    <citation type="submission" date="2015-01" db="EMBL/GenBank/DDBJ databases">
        <authorList>
            <person name="Aksoy S."/>
            <person name="Warren W."/>
            <person name="Wilson R.K."/>
        </authorList>
    </citation>
    <scope>NUCLEOTIDE SEQUENCE [LARGE SCALE GENOMIC DNA]</scope>
    <source>
        <strain evidence="2">IAEA</strain>
    </source>
</reference>
<sequence length="261" mass="30136">MLKLYDDRMQRLNCAKIRICVCDMVNENTDNTSSSNNCFNFQFSSLNQNFRSLSNSLNTPNAINAVNTTKQLDLLVVANETLNKKKCELLSVSADNLSWKFFEQIDSLDTRLRKEEFSMVVEIPIPRRESNCMLHRNRMASPVKDSEYLPHQSNQSKDHFAKCVTTHQTPGPIALQSVDLYCIFIYHIERASTLKDLKESYLELEKHLIAFIFPTNEDRVYQKQNFNDDDVVLDDGVKCIIMSWSKQTEPSPETATLPHRT</sequence>
<dbReference type="VEuPathDB" id="VectorBase:GPPI016664"/>
<dbReference type="EMBL" id="JXJN01007589">
    <property type="status" value="NOT_ANNOTATED_CDS"/>
    <property type="molecule type" value="Genomic_DNA"/>
</dbReference>
<name>A0A1B0B2C3_9MUSC</name>
<accession>A0A1B0B2C3</accession>